<dbReference type="OrthoDB" id="5148829at2"/>
<dbReference type="Proteomes" id="UP000268291">
    <property type="component" value="Unassembled WGS sequence"/>
</dbReference>
<protein>
    <submittedName>
        <fullName evidence="1">Uncharacterized protein</fullName>
    </submittedName>
</protein>
<keyword evidence="4" id="KW-1185">Reference proteome</keyword>
<gene>
    <name evidence="1" type="ORF">CLV49_2133</name>
    <name evidence="2" type="ORF">ELQ93_08550</name>
</gene>
<sequence length="215" mass="23687">MTSPKRVTINHRIAGADVRATIREDMVPLAVAALQRFEHDAIADGAVVDLGWAPIRLREDGLGFVAVAPDFRSMFPRRRITEDLTDVLWIRAMQDDFHERSGIPRGPRTNFDNSIYAIEGAWRADTVCLRREELDGSPFSGWLVDVVVPPQPASDVDSGHIAKAYTVFLERPALLATVNLPPGFVVAADKNSVLAVHDESGRIVYDGPFSESTLP</sequence>
<evidence type="ECO:0000313" key="3">
    <source>
        <dbReference type="Proteomes" id="UP000241203"/>
    </source>
</evidence>
<accession>A0A2P8GX18</accession>
<dbReference type="EMBL" id="PYAU01000001">
    <property type="protein sequence ID" value="PSL38508.1"/>
    <property type="molecule type" value="Genomic_DNA"/>
</dbReference>
<reference evidence="1 3" key="1">
    <citation type="submission" date="2018-03" db="EMBL/GenBank/DDBJ databases">
        <title>Genomic Encyclopedia of Archaeal and Bacterial Type Strains, Phase II (KMG-II): from individual species to whole genera.</title>
        <authorList>
            <person name="Goeker M."/>
        </authorList>
    </citation>
    <scope>NUCLEOTIDE SEQUENCE [LARGE SCALE GENOMIC DNA]</scope>
    <source>
        <strain evidence="1 3">DSM 21548</strain>
    </source>
</reference>
<reference evidence="2 4" key="2">
    <citation type="submission" date="2018-12" db="EMBL/GenBank/DDBJ databases">
        <authorList>
            <person name="hu s."/>
            <person name="Xu Y."/>
            <person name="Xu B."/>
            <person name="Li F."/>
        </authorList>
    </citation>
    <scope>NUCLEOTIDE SEQUENCE [LARGE SCALE GENOMIC DNA]</scope>
    <source>
        <strain evidence="2 4">KSW2-17</strain>
    </source>
</reference>
<comment type="caution">
    <text evidence="1">The sequence shown here is derived from an EMBL/GenBank/DDBJ whole genome shotgun (WGS) entry which is preliminary data.</text>
</comment>
<name>A0A2P8GX18_9MICO</name>
<evidence type="ECO:0000313" key="2">
    <source>
        <dbReference type="EMBL" id="RUQ86978.1"/>
    </source>
</evidence>
<dbReference type="EMBL" id="RZGY01000001">
    <property type="protein sequence ID" value="RUQ86978.1"/>
    <property type="molecule type" value="Genomic_DNA"/>
</dbReference>
<dbReference type="Proteomes" id="UP000241203">
    <property type="component" value="Unassembled WGS sequence"/>
</dbReference>
<proteinExistence type="predicted"/>
<dbReference type="AlphaFoldDB" id="A0A2P8GX18"/>
<dbReference type="RefSeq" id="WP_127054333.1">
    <property type="nucleotide sequence ID" value="NZ_PYAU01000001.1"/>
</dbReference>
<evidence type="ECO:0000313" key="4">
    <source>
        <dbReference type="Proteomes" id="UP000268291"/>
    </source>
</evidence>
<evidence type="ECO:0000313" key="1">
    <source>
        <dbReference type="EMBL" id="PSL38508.1"/>
    </source>
</evidence>
<organism evidence="1 3">
    <name type="scientific">Labedella gwakjiensis</name>
    <dbReference type="NCBI Taxonomy" id="390269"/>
    <lineage>
        <taxon>Bacteria</taxon>
        <taxon>Bacillati</taxon>
        <taxon>Actinomycetota</taxon>
        <taxon>Actinomycetes</taxon>
        <taxon>Micrococcales</taxon>
        <taxon>Microbacteriaceae</taxon>
        <taxon>Labedella</taxon>
    </lineage>
</organism>